<feature type="compositionally biased region" description="Basic and acidic residues" evidence="1">
    <location>
        <begin position="1"/>
        <end position="11"/>
    </location>
</feature>
<gene>
    <name evidence="2" type="ORF">E1B28_001618</name>
</gene>
<dbReference type="GeneID" id="66070694"/>
<accession>A0A9P8AFL0</accession>
<sequence>MFSKSDSKGEQAAEEQGLLRPSVDLAPPSYAVSKPTAGDSPVSTKPASPSSESGESPPIELSPSGNPLKDAAHRLQQAIEEYKAVHEQFSGPGASAQDKQTVREQEEAIIRKLKETGDRSNDIRVREYYHRTAELFMRAAPGKKKGILNDVGRGLVMLVAAPIALCAASIGAVGDILAGTGLLVKGIGKTMLVVATGGKSLKERAGIRVSAS</sequence>
<organism evidence="2 3">
    <name type="scientific">Marasmius oreades</name>
    <name type="common">fairy-ring Marasmius</name>
    <dbReference type="NCBI Taxonomy" id="181124"/>
    <lineage>
        <taxon>Eukaryota</taxon>
        <taxon>Fungi</taxon>
        <taxon>Dikarya</taxon>
        <taxon>Basidiomycota</taxon>
        <taxon>Agaricomycotina</taxon>
        <taxon>Agaricomycetes</taxon>
        <taxon>Agaricomycetidae</taxon>
        <taxon>Agaricales</taxon>
        <taxon>Marasmiineae</taxon>
        <taxon>Marasmiaceae</taxon>
        <taxon>Marasmius</taxon>
    </lineage>
</organism>
<proteinExistence type="predicted"/>
<evidence type="ECO:0000313" key="3">
    <source>
        <dbReference type="Proteomes" id="UP001049176"/>
    </source>
</evidence>
<reference evidence="2" key="1">
    <citation type="journal article" date="2021" name="Genome Biol. Evol.">
        <title>The assembled and annotated genome of the fairy-ring fungus Marasmius oreades.</title>
        <authorList>
            <person name="Hiltunen M."/>
            <person name="Ament-Velasquez S.L."/>
            <person name="Johannesson H."/>
        </authorList>
    </citation>
    <scope>NUCLEOTIDE SEQUENCE</scope>
    <source>
        <strain evidence="2">03SP1</strain>
    </source>
</reference>
<name>A0A9P8AFL0_9AGAR</name>
<feature type="region of interest" description="Disordered" evidence="1">
    <location>
        <begin position="1"/>
        <end position="68"/>
    </location>
</feature>
<keyword evidence="3" id="KW-1185">Reference proteome</keyword>
<dbReference type="OrthoDB" id="2913628at2759"/>
<dbReference type="KEGG" id="more:E1B28_001618"/>
<dbReference type="AlphaFoldDB" id="A0A9P8AFL0"/>
<protein>
    <submittedName>
        <fullName evidence="2">Uncharacterized protein</fullName>
    </submittedName>
</protein>
<comment type="caution">
    <text evidence="2">The sequence shown here is derived from an EMBL/GenBank/DDBJ whole genome shotgun (WGS) entry which is preliminary data.</text>
</comment>
<dbReference type="Proteomes" id="UP001049176">
    <property type="component" value="Chromosome 1"/>
</dbReference>
<evidence type="ECO:0000313" key="2">
    <source>
        <dbReference type="EMBL" id="KAG7099807.1"/>
    </source>
</evidence>
<dbReference type="RefSeq" id="XP_043016277.1">
    <property type="nucleotide sequence ID" value="XM_043147567.1"/>
</dbReference>
<evidence type="ECO:0000256" key="1">
    <source>
        <dbReference type="SAM" id="MobiDB-lite"/>
    </source>
</evidence>
<feature type="compositionally biased region" description="Low complexity" evidence="1">
    <location>
        <begin position="46"/>
        <end position="64"/>
    </location>
</feature>
<dbReference type="EMBL" id="CM032181">
    <property type="protein sequence ID" value="KAG7099807.1"/>
    <property type="molecule type" value="Genomic_DNA"/>
</dbReference>